<gene>
    <name evidence="16" type="ORF">CAZ10_04620</name>
    <name evidence="15" type="ORF">GUL26_15850</name>
</gene>
<evidence type="ECO:0000256" key="3">
    <source>
        <dbReference type="ARBA" id="ARBA00022448"/>
    </source>
</evidence>
<evidence type="ECO:0000259" key="14">
    <source>
        <dbReference type="Pfam" id="PF01292"/>
    </source>
</evidence>
<keyword evidence="10" id="KW-0408">Iron</keyword>
<name>A0A0C7D080_PSEAI</name>
<keyword evidence="8" id="KW-0249">Electron transport</keyword>
<accession>A0A0C7D080</accession>
<evidence type="ECO:0000256" key="4">
    <source>
        <dbReference type="ARBA" id="ARBA00022475"/>
    </source>
</evidence>
<evidence type="ECO:0000256" key="9">
    <source>
        <dbReference type="ARBA" id="ARBA00022989"/>
    </source>
</evidence>
<reference evidence="15" key="2">
    <citation type="submission" date="2020-01" db="EMBL/GenBank/DDBJ databases">
        <title>Bacteria Cultured from War Wounds Associated with the Conflict in Eastern Ukraine.</title>
        <authorList>
            <person name="Snesrud E."/>
            <person name="Galac M.R."/>
            <person name="Mc Gann P."/>
            <person name="Valentine K."/>
            <person name="Viacheslav K."/>
        </authorList>
    </citation>
    <scope>NUCLEOTIDE SEQUENCE</scope>
    <source>
        <strain evidence="15">VNMU148</strain>
    </source>
</reference>
<comment type="subcellular location">
    <subcellularLocation>
        <location evidence="2">Cell membrane</location>
        <topology evidence="2">Multi-pass membrane protein</topology>
    </subcellularLocation>
</comment>
<dbReference type="GO" id="GO:0020037">
    <property type="term" value="F:heme binding"/>
    <property type="evidence" value="ECO:0007669"/>
    <property type="project" value="TreeGrafter"/>
</dbReference>
<dbReference type="EMBL" id="WXZT01000011">
    <property type="protein sequence ID" value="MZZ13726.1"/>
    <property type="molecule type" value="Genomic_DNA"/>
</dbReference>
<proteinExistence type="inferred from homology"/>
<accession>A0A1S1C6D6</accession>
<evidence type="ECO:0000256" key="10">
    <source>
        <dbReference type="ARBA" id="ARBA00023004"/>
    </source>
</evidence>
<keyword evidence="4" id="KW-1003">Cell membrane</keyword>
<feature type="transmembrane region" description="Helical" evidence="13">
    <location>
        <begin position="116"/>
        <end position="135"/>
    </location>
</feature>
<reference evidence="16 17" key="1">
    <citation type="submission" date="2017-05" db="EMBL/GenBank/DDBJ databases">
        <authorList>
            <person name="Song R."/>
            <person name="Chenine A.L."/>
            <person name="Ruprecht R.M."/>
        </authorList>
    </citation>
    <scope>NUCLEOTIDE SEQUENCE [LARGE SCALE GENOMIC DNA]</scope>
    <source>
        <strain evidence="16 17">S567_C10_BS</strain>
    </source>
</reference>
<evidence type="ECO:0000256" key="5">
    <source>
        <dbReference type="ARBA" id="ARBA00022617"/>
    </source>
</evidence>
<evidence type="ECO:0000256" key="12">
    <source>
        <dbReference type="ARBA" id="ARBA00037975"/>
    </source>
</evidence>
<dbReference type="AlphaFoldDB" id="A0A0C7D080"/>
<keyword evidence="6 13" id="KW-0812">Transmembrane</keyword>
<dbReference type="PANTHER" id="PTHR30529">
    <property type="entry name" value="CYTOCHROME B561"/>
    <property type="match status" value="1"/>
</dbReference>
<evidence type="ECO:0000256" key="2">
    <source>
        <dbReference type="ARBA" id="ARBA00004651"/>
    </source>
</evidence>
<dbReference type="RefSeq" id="WP_003118076.1">
    <property type="nucleotide sequence ID" value="NZ_AP024513.1"/>
</dbReference>
<dbReference type="InterPro" id="IPR011577">
    <property type="entry name" value="Cyt_b561_bac/Ni-Hgenase"/>
</dbReference>
<dbReference type="Pfam" id="PF01292">
    <property type="entry name" value="Ni_hydr_CYTB"/>
    <property type="match status" value="1"/>
</dbReference>
<comment type="caution">
    <text evidence="16">The sequence shown here is derived from an EMBL/GenBank/DDBJ whole genome shotgun (WGS) entry which is preliminary data.</text>
</comment>
<organism evidence="16 17">
    <name type="scientific">Pseudomonas aeruginosa</name>
    <dbReference type="NCBI Taxonomy" id="287"/>
    <lineage>
        <taxon>Bacteria</taxon>
        <taxon>Pseudomonadati</taxon>
        <taxon>Pseudomonadota</taxon>
        <taxon>Gammaproteobacteria</taxon>
        <taxon>Pseudomonadales</taxon>
        <taxon>Pseudomonadaceae</taxon>
        <taxon>Pseudomonas</taxon>
    </lineage>
</organism>
<feature type="transmembrane region" description="Helical" evidence="13">
    <location>
        <begin position="87"/>
        <end position="109"/>
    </location>
</feature>
<comment type="similarity">
    <text evidence="12">Belongs to the cytochrome b561 family.</text>
</comment>
<keyword evidence="11 13" id="KW-0472">Membrane</keyword>
<keyword evidence="9 13" id="KW-1133">Transmembrane helix</keyword>
<keyword evidence="3" id="KW-0813">Transport</keyword>
<evidence type="ECO:0000256" key="1">
    <source>
        <dbReference type="ARBA" id="ARBA00001970"/>
    </source>
</evidence>
<dbReference type="Proteomes" id="UP000644192">
    <property type="component" value="Unassembled WGS sequence"/>
</dbReference>
<evidence type="ECO:0000256" key="6">
    <source>
        <dbReference type="ARBA" id="ARBA00022692"/>
    </source>
</evidence>
<dbReference type="GO" id="GO:0022904">
    <property type="term" value="P:respiratory electron transport chain"/>
    <property type="evidence" value="ECO:0007669"/>
    <property type="project" value="InterPro"/>
</dbReference>
<feature type="transmembrane region" description="Helical" evidence="13">
    <location>
        <begin position="49"/>
        <end position="67"/>
    </location>
</feature>
<dbReference type="GO" id="GO:0009055">
    <property type="term" value="F:electron transfer activity"/>
    <property type="evidence" value="ECO:0007669"/>
    <property type="project" value="InterPro"/>
</dbReference>
<protein>
    <submittedName>
        <fullName evidence="16">Cytochrome b</fullName>
    </submittedName>
</protein>
<dbReference type="SUPFAM" id="SSF81342">
    <property type="entry name" value="Transmembrane di-heme cytochromes"/>
    <property type="match status" value="1"/>
</dbReference>
<keyword evidence="5" id="KW-0349">Heme</keyword>
<dbReference type="Gene3D" id="1.20.950.20">
    <property type="entry name" value="Transmembrane di-heme cytochromes, Chain C"/>
    <property type="match status" value="1"/>
</dbReference>
<dbReference type="PANTHER" id="PTHR30529:SF7">
    <property type="entry name" value="CYTOCHROME B561 BACTERIAL_NI-HYDROGENASE DOMAIN-CONTAINING PROTEIN"/>
    <property type="match status" value="1"/>
</dbReference>
<comment type="cofactor">
    <cofactor evidence="1">
        <name>heme b</name>
        <dbReference type="ChEBI" id="CHEBI:60344"/>
    </cofactor>
</comment>
<evidence type="ECO:0000256" key="11">
    <source>
        <dbReference type="ARBA" id="ARBA00023136"/>
    </source>
</evidence>
<evidence type="ECO:0000313" key="16">
    <source>
        <dbReference type="EMBL" id="OTI65057.1"/>
    </source>
</evidence>
<dbReference type="GO" id="GO:0005886">
    <property type="term" value="C:plasma membrane"/>
    <property type="evidence" value="ECO:0007669"/>
    <property type="project" value="UniProtKB-SubCell"/>
</dbReference>
<feature type="domain" description="Cytochrome b561 bacterial/Ni-hydrogenase" evidence="14">
    <location>
        <begin position="7"/>
        <end position="188"/>
    </location>
</feature>
<evidence type="ECO:0000256" key="7">
    <source>
        <dbReference type="ARBA" id="ARBA00022723"/>
    </source>
</evidence>
<dbReference type="Proteomes" id="UP000194857">
    <property type="component" value="Unassembled WGS sequence"/>
</dbReference>
<evidence type="ECO:0000313" key="15">
    <source>
        <dbReference type="EMBL" id="MZZ13726.1"/>
    </source>
</evidence>
<keyword evidence="7" id="KW-0479">Metal-binding</keyword>
<dbReference type="InterPro" id="IPR052168">
    <property type="entry name" value="Cytochrome_b561_oxidase"/>
</dbReference>
<dbReference type="InterPro" id="IPR016174">
    <property type="entry name" value="Di-haem_cyt_TM"/>
</dbReference>
<dbReference type="EMBL" id="NFFZ01000002">
    <property type="protein sequence ID" value="OTI65057.1"/>
    <property type="molecule type" value="Genomic_DNA"/>
</dbReference>
<evidence type="ECO:0000256" key="13">
    <source>
        <dbReference type="SAM" id="Phobius"/>
    </source>
</evidence>
<feature type="transmembrane region" description="Helical" evidence="13">
    <location>
        <begin position="155"/>
        <end position="176"/>
    </location>
</feature>
<feature type="transmembrane region" description="Helical" evidence="13">
    <location>
        <begin position="14"/>
        <end position="37"/>
    </location>
</feature>
<evidence type="ECO:0000256" key="8">
    <source>
        <dbReference type="ARBA" id="ARBA00022982"/>
    </source>
</evidence>
<sequence>MTHPATVYSLSTRLLHWSMAFCFIGAIVLAYFVIWVLGHDHPQRLPVLNLHWVLGLLVGLLLVPRIVSRLRGPRLPAVPGTPLEHRLAHYAHLSLYALMLVMPLTGYVGTRLPTDFGLFVVPSFKDTALFAWISQTWNLSWEAFEKPFDAVHRVVGLWLSTSVVLLHALAAGYHQWVRRDGTLERMLGRRQRR</sequence>
<dbReference type="GO" id="GO:0046872">
    <property type="term" value="F:metal ion binding"/>
    <property type="evidence" value="ECO:0007669"/>
    <property type="project" value="UniProtKB-KW"/>
</dbReference>
<evidence type="ECO:0000313" key="17">
    <source>
        <dbReference type="Proteomes" id="UP000194857"/>
    </source>
</evidence>